<evidence type="ECO:0008006" key="4">
    <source>
        <dbReference type="Google" id="ProtNLM"/>
    </source>
</evidence>
<name>A0ABX1D3A2_9FLAO</name>
<keyword evidence="3" id="KW-1185">Reference proteome</keyword>
<gene>
    <name evidence="2" type="ORF">HC175_18670</name>
</gene>
<accession>A0ABX1D3A2</accession>
<organism evidence="2 3">
    <name type="scientific">Salinimicrobium oceani</name>
    <dbReference type="NCBI Taxonomy" id="2722702"/>
    <lineage>
        <taxon>Bacteria</taxon>
        <taxon>Pseudomonadati</taxon>
        <taxon>Bacteroidota</taxon>
        <taxon>Flavobacteriia</taxon>
        <taxon>Flavobacteriales</taxon>
        <taxon>Flavobacteriaceae</taxon>
        <taxon>Salinimicrobium</taxon>
    </lineage>
</organism>
<evidence type="ECO:0000313" key="3">
    <source>
        <dbReference type="Proteomes" id="UP000703674"/>
    </source>
</evidence>
<reference evidence="2 3" key="1">
    <citation type="submission" date="2020-03" db="EMBL/GenBank/DDBJ databases">
        <title>Salinimicrobium sp. nov, isolated from SCS.</title>
        <authorList>
            <person name="Cao W.R."/>
        </authorList>
    </citation>
    <scope>NUCLEOTIDE SEQUENCE [LARGE SCALE GENOMIC DNA]</scope>
    <source>
        <strain evidence="3">J15B91</strain>
    </source>
</reference>
<protein>
    <recommendedName>
        <fullName evidence="4">Single-stranded-DNA-specific exonuclease RecJ</fullName>
    </recommendedName>
</protein>
<feature type="non-terminal residue" evidence="2">
    <location>
        <position position="1"/>
    </location>
</feature>
<comment type="caution">
    <text evidence="2">The sequence shown here is derived from an EMBL/GenBank/DDBJ whole genome shotgun (WGS) entry which is preliminary data.</text>
</comment>
<evidence type="ECO:0000256" key="1">
    <source>
        <dbReference type="SAM" id="MobiDB-lite"/>
    </source>
</evidence>
<feature type="compositionally biased region" description="Basic and acidic residues" evidence="1">
    <location>
        <begin position="73"/>
        <end position="82"/>
    </location>
</feature>
<dbReference type="RefSeq" id="WP_168139706.1">
    <property type="nucleotide sequence ID" value="NZ_JAAVJR010000645.1"/>
</dbReference>
<dbReference type="Proteomes" id="UP000703674">
    <property type="component" value="Unassembled WGS sequence"/>
</dbReference>
<evidence type="ECO:0000313" key="2">
    <source>
        <dbReference type="EMBL" id="NJW54936.1"/>
    </source>
</evidence>
<feature type="region of interest" description="Disordered" evidence="1">
    <location>
        <begin position="64"/>
        <end position="86"/>
    </location>
</feature>
<dbReference type="EMBL" id="JAAVJR010000645">
    <property type="protein sequence ID" value="NJW54936.1"/>
    <property type="molecule type" value="Genomic_DNA"/>
</dbReference>
<proteinExistence type="predicted"/>
<sequence>GNLEIEFLLNEEGNLRAKIFNRENNIQYLGEELGFTQGVGLSYQVDFDTFQELLRKIVNQEVSPASVGAKTSEGGEKKEEQKSLAPAYIRFPGSEDF</sequence>